<evidence type="ECO:0000256" key="5">
    <source>
        <dbReference type="ARBA" id="ARBA00022989"/>
    </source>
</evidence>
<feature type="transmembrane region" description="Helical" evidence="7">
    <location>
        <begin position="23"/>
        <end position="44"/>
    </location>
</feature>
<keyword evidence="4 7" id="KW-0812">Transmembrane</keyword>
<dbReference type="Pfam" id="PF16916">
    <property type="entry name" value="ZT_dimer"/>
    <property type="match status" value="1"/>
</dbReference>
<feature type="domain" description="Cation efflux protein transmembrane" evidence="8">
    <location>
        <begin position="24"/>
        <end position="217"/>
    </location>
</feature>
<feature type="transmembrane region" description="Helical" evidence="7">
    <location>
        <begin position="91"/>
        <end position="112"/>
    </location>
</feature>
<evidence type="ECO:0000259" key="9">
    <source>
        <dbReference type="Pfam" id="PF16916"/>
    </source>
</evidence>
<dbReference type="Pfam" id="PF01545">
    <property type="entry name" value="Cation_efflux"/>
    <property type="match status" value="1"/>
</dbReference>
<proteinExistence type="inferred from homology"/>
<dbReference type="InterPro" id="IPR027470">
    <property type="entry name" value="Cation_efflux_CTD"/>
</dbReference>
<dbReference type="EMBL" id="JABXWD010000070">
    <property type="protein sequence ID" value="MBV6341071.1"/>
    <property type="molecule type" value="Genomic_DNA"/>
</dbReference>
<evidence type="ECO:0000256" key="3">
    <source>
        <dbReference type="ARBA" id="ARBA00022448"/>
    </source>
</evidence>
<gene>
    <name evidence="10" type="ORF">HWQ67_05690</name>
</gene>
<dbReference type="PANTHER" id="PTHR43840">
    <property type="entry name" value="MITOCHONDRIAL METAL TRANSPORTER 1-RELATED"/>
    <property type="match status" value="1"/>
</dbReference>
<dbReference type="InterPro" id="IPR002524">
    <property type="entry name" value="Cation_efflux"/>
</dbReference>
<sequence length="297" mass="33012">MNKVIIKLYAMDMDNNIRQIRRVLIYTMALNLAVSLLKIIYGMITHSVSIYSDGFHSGFDGISNVVGLVGLRFAYSPPDAEHPYGHKKVEILLTVFIALMMFFACFEIFRNVYETFIERPELKISAGSFILMLATLAVNLFVNTYEQRMGKKLNSEFLMADAAHTRSDIYVTVGVLIALALSKLGFGYADMVVGAIVGLLVAWSGMEILKSDISVLIDTNQIDTRLLYEIVNKIDGVIDSHKIRTRGSKGCVFVDLHIFVDPTLTVARGHEIAHEVVHAIKLNMDGVADVVVHIEPG</sequence>
<evidence type="ECO:0000313" key="10">
    <source>
        <dbReference type="EMBL" id="MBV6341071.1"/>
    </source>
</evidence>
<reference evidence="10 11" key="1">
    <citation type="journal article" date="2020" name="J Geophys Res Biogeosci">
        <title>Magnetotaxis as an Adaptation to Enable Bacterial Shuttling of Microbial Sulfur and Sulfur Cycling Across Aquatic Oxic#Anoxic Interfaces.</title>
        <authorList>
            <person name="Li J."/>
            <person name="Liu P."/>
            <person name="Wang J."/>
            <person name="Roberts A.P."/>
            <person name="Pan Y."/>
        </authorList>
    </citation>
    <scope>NUCLEOTIDE SEQUENCE [LARGE SCALE GENOMIC DNA]</scope>
    <source>
        <strain evidence="10 11">MYR-1_YQ</strain>
    </source>
</reference>
<evidence type="ECO:0000259" key="8">
    <source>
        <dbReference type="Pfam" id="PF01545"/>
    </source>
</evidence>
<name>A0ABS6RWR3_9BACT</name>
<evidence type="ECO:0000256" key="6">
    <source>
        <dbReference type="ARBA" id="ARBA00023136"/>
    </source>
</evidence>
<keyword evidence="5 7" id="KW-1133">Transmembrane helix</keyword>
<keyword evidence="6 7" id="KW-0472">Membrane</keyword>
<feature type="domain" description="Cation efflux protein cytoplasmic" evidence="9">
    <location>
        <begin position="227"/>
        <end position="296"/>
    </location>
</feature>
<dbReference type="RefSeq" id="WP_218251683.1">
    <property type="nucleotide sequence ID" value="NZ_JABXWD010000070.1"/>
</dbReference>
<dbReference type="Proteomes" id="UP001196980">
    <property type="component" value="Unassembled WGS sequence"/>
</dbReference>
<organism evidence="10 11">
    <name type="scientific">Candidatus Magnetobacterium casense</name>
    <dbReference type="NCBI Taxonomy" id="1455061"/>
    <lineage>
        <taxon>Bacteria</taxon>
        <taxon>Pseudomonadati</taxon>
        <taxon>Nitrospirota</taxon>
        <taxon>Thermodesulfovibrionia</taxon>
        <taxon>Thermodesulfovibrionales</taxon>
        <taxon>Candidatus Magnetobacteriaceae</taxon>
        <taxon>Candidatus Magnetobacterium</taxon>
    </lineage>
</organism>
<feature type="transmembrane region" description="Helical" evidence="7">
    <location>
        <begin position="162"/>
        <end position="181"/>
    </location>
</feature>
<keyword evidence="11" id="KW-1185">Reference proteome</keyword>
<evidence type="ECO:0000313" key="11">
    <source>
        <dbReference type="Proteomes" id="UP001196980"/>
    </source>
</evidence>
<evidence type="ECO:0000256" key="1">
    <source>
        <dbReference type="ARBA" id="ARBA00004141"/>
    </source>
</evidence>
<dbReference type="InterPro" id="IPR058533">
    <property type="entry name" value="Cation_efflux_TM"/>
</dbReference>
<comment type="caution">
    <text evidence="10">The sequence shown here is derived from an EMBL/GenBank/DDBJ whole genome shotgun (WGS) entry which is preliminary data.</text>
</comment>
<protein>
    <submittedName>
        <fullName evidence="10">Cation transporter</fullName>
    </submittedName>
</protein>
<dbReference type="InterPro" id="IPR050291">
    <property type="entry name" value="CDF_Transporter"/>
</dbReference>
<dbReference type="NCBIfam" id="TIGR01297">
    <property type="entry name" value="CDF"/>
    <property type="match status" value="1"/>
</dbReference>
<comment type="similarity">
    <text evidence="2">Belongs to the cation diffusion facilitator (CDF) transporter (TC 2.A.4) family.</text>
</comment>
<comment type="subcellular location">
    <subcellularLocation>
        <location evidence="1">Membrane</location>
        <topology evidence="1">Multi-pass membrane protein</topology>
    </subcellularLocation>
</comment>
<accession>A0ABS6RWR3</accession>
<evidence type="ECO:0000256" key="2">
    <source>
        <dbReference type="ARBA" id="ARBA00008114"/>
    </source>
</evidence>
<evidence type="ECO:0000256" key="7">
    <source>
        <dbReference type="SAM" id="Phobius"/>
    </source>
</evidence>
<evidence type="ECO:0000256" key="4">
    <source>
        <dbReference type="ARBA" id="ARBA00022692"/>
    </source>
</evidence>
<keyword evidence="3" id="KW-0813">Transport</keyword>
<dbReference type="PANTHER" id="PTHR43840:SF15">
    <property type="entry name" value="MITOCHONDRIAL METAL TRANSPORTER 1-RELATED"/>
    <property type="match status" value="1"/>
</dbReference>
<feature type="transmembrane region" description="Helical" evidence="7">
    <location>
        <begin position="124"/>
        <end position="142"/>
    </location>
</feature>